<gene>
    <name evidence="4" type="ORF">Zmor_015521</name>
</gene>
<keyword evidence="1" id="KW-1015">Disulfide bond</keyword>
<dbReference type="InterPro" id="IPR001254">
    <property type="entry name" value="Trypsin_dom"/>
</dbReference>
<organism evidence="4 5">
    <name type="scientific">Zophobas morio</name>
    <dbReference type="NCBI Taxonomy" id="2755281"/>
    <lineage>
        <taxon>Eukaryota</taxon>
        <taxon>Metazoa</taxon>
        <taxon>Ecdysozoa</taxon>
        <taxon>Arthropoda</taxon>
        <taxon>Hexapoda</taxon>
        <taxon>Insecta</taxon>
        <taxon>Pterygota</taxon>
        <taxon>Neoptera</taxon>
        <taxon>Endopterygota</taxon>
        <taxon>Coleoptera</taxon>
        <taxon>Polyphaga</taxon>
        <taxon>Cucujiformia</taxon>
        <taxon>Tenebrionidae</taxon>
        <taxon>Zophobas</taxon>
    </lineage>
</organism>
<evidence type="ECO:0000313" key="4">
    <source>
        <dbReference type="EMBL" id="KAJ3656444.1"/>
    </source>
</evidence>
<proteinExistence type="predicted"/>
<dbReference type="EMBL" id="JALNTZ010000004">
    <property type="protein sequence ID" value="KAJ3656444.1"/>
    <property type="molecule type" value="Genomic_DNA"/>
</dbReference>
<feature type="domain" description="Peptidase S1" evidence="3">
    <location>
        <begin position="27"/>
        <end position="257"/>
    </location>
</feature>
<dbReference type="InterPro" id="IPR009003">
    <property type="entry name" value="Peptidase_S1_PA"/>
</dbReference>
<dbReference type="Proteomes" id="UP001168821">
    <property type="component" value="Unassembled WGS sequence"/>
</dbReference>
<dbReference type="PROSITE" id="PS50240">
    <property type="entry name" value="TRYPSIN_DOM"/>
    <property type="match status" value="1"/>
</dbReference>
<dbReference type="SUPFAM" id="SSF50494">
    <property type="entry name" value="Trypsin-like serine proteases"/>
    <property type="match status" value="1"/>
</dbReference>
<dbReference type="GO" id="GO:0006508">
    <property type="term" value="P:proteolysis"/>
    <property type="evidence" value="ECO:0007669"/>
    <property type="project" value="InterPro"/>
</dbReference>
<keyword evidence="2" id="KW-0732">Signal</keyword>
<dbReference type="InterPro" id="IPR051333">
    <property type="entry name" value="CLIP_Serine_Protease"/>
</dbReference>
<dbReference type="PANTHER" id="PTHR24260:SF136">
    <property type="entry name" value="GH08193P-RELATED"/>
    <property type="match status" value="1"/>
</dbReference>
<dbReference type="Pfam" id="PF00089">
    <property type="entry name" value="Trypsin"/>
    <property type="match status" value="1"/>
</dbReference>
<reference evidence="4" key="1">
    <citation type="journal article" date="2023" name="G3 (Bethesda)">
        <title>Whole genome assemblies of Zophobas morio and Tenebrio molitor.</title>
        <authorList>
            <person name="Kaur S."/>
            <person name="Stinson S.A."/>
            <person name="diCenzo G.C."/>
        </authorList>
    </citation>
    <scope>NUCLEOTIDE SEQUENCE</scope>
    <source>
        <strain evidence="4">QUZm001</strain>
    </source>
</reference>
<feature type="chain" id="PRO_5041378880" description="Peptidase S1 domain-containing protein" evidence="2">
    <location>
        <begin position="22"/>
        <end position="261"/>
    </location>
</feature>
<keyword evidence="5" id="KW-1185">Reference proteome</keyword>
<evidence type="ECO:0000259" key="3">
    <source>
        <dbReference type="PROSITE" id="PS50240"/>
    </source>
</evidence>
<dbReference type="FunFam" id="2.40.10.10:FF:000068">
    <property type="entry name" value="transmembrane protease serine 2"/>
    <property type="match status" value="1"/>
</dbReference>
<comment type="caution">
    <text evidence="4">The sequence shown here is derived from an EMBL/GenBank/DDBJ whole genome shotgun (WGS) entry which is preliminary data.</text>
</comment>
<dbReference type="SMART" id="SM00020">
    <property type="entry name" value="Tryp_SPc"/>
    <property type="match status" value="1"/>
</dbReference>
<evidence type="ECO:0000256" key="1">
    <source>
        <dbReference type="ARBA" id="ARBA00023157"/>
    </source>
</evidence>
<dbReference type="PRINTS" id="PR00722">
    <property type="entry name" value="CHYMOTRYPSIN"/>
</dbReference>
<dbReference type="PANTHER" id="PTHR24260">
    <property type="match status" value="1"/>
</dbReference>
<dbReference type="GO" id="GO:0004252">
    <property type="term" value="F:serine-type endopeptidase activity"/>
    <property type="evidence" value="ECO:0007669"/>
    <property type="project" value="InterPro"/>
</dbReference>
<dbReference type="Gene3D" id="2.40.10.10">
    <property type="entry name" value="Trypsin-like serine proteases"/>
    <property type="match status" value="1"/>
</dbReference>
<feature type="signal peptide" evidence="2">
    <location>
        <begin position="1"/>
        <end position="21"/>
    </location>
</feature>
<sequence>MEVSKFICLLIFSTLSYHANGNVSTRIIGGEVAGASQFTFTAAVHVHTADSRFFCGGALTGNQYIITSGTCVYNAELFTVILGSNSLEGEDPNRETLATSTYHLHPDFNPDTLENDIAVIQLRMPVMLSGYIQPIYPSSMDYQNNTDAISLGFGQTSDSDPELSNELRYVSTVTLTNEECRLFYGNQIVDSMICASGNYNEGTCIGDNGGPLVSRVGKYHYLMGVASFISANGCESTDPSGYTRVLPYYNWLSNVTNRYGY</sequence>
<evidence type="ECO:0000256" key="2">
    <source>
        <dbReference type="SAM" id="SignalP"/>
    </source>
</evidence>
<name>A0AA38IMX4_9CUCU</name>
<protein>
    <recommendedName>
        <fullName evidence="3">Peptidase S1 domain-containing protein</fullName>
    </recommendedName>
</protein>
<dbReference type="CDD" id="cd00190">
    <property type="entry name" value="Tryp_SPc"/>
    <property type="match status" value="1"/>
</dbReference>
<dbReference type="InterPro" id="IPR001314">
    <property type="entry name" value="Peptidase_S1A"/>
</dbReference>
<dbReference type="AlphaFoldDB" id="A0AA38IMX4"/>
<dbReference type="InterPro" id="IPR043504">
    <property type="entry name" value="Peptidase_S1_PA_chymotrypsin"/>
</dbReference>
<evidence type="ECO:0000313" key="5">
    <source>
        <dbReference type="Proteomes" id="UP001168821"/>
    </source>
</evidence>
<accession>A0AA38IMX4</accession>